<dbReference type="STRING" id="502025.Hoch_6130"/>
<dbReference type="eggNOG" id="COG1985">
    <property type="taxonomic scope" value="Bacteria"/>
</dbReference>
<evidence type="ECO:0000313" key="2">
    <source>
        <dbReference type="EMBL" id="ACY18605.1"/>
    </source>
</evidence>
<reference evidence="2 3" key="1">
    <citation type="journal article" date="2010" name="Stand. Genomic Sci.">
        <title>Complete genome sequence of Haliangium ochraceum type strain (SMP-2).</title>
        <authorList>
            <consortium name="US DOE Joint Genome Institute (JGI-PGF)"/>
            <person name="Ivanova N."/>
            <person name="Daum C."/>
            <person name="Lang E."/>
            <person name="Abt B."/>
            <person name="Kopitz M."/>
            <person name="Saunders E."/>
            <person name="Lapidus A."/>
            <person name="Lucas S."/>
            <person name="Glavina Del Rio T."/>
            <person name="Nolan M."/>
            <person name="Tice H."/>
            <person name="Copeland A."/>
            <person name="Cheng J.F."/>
            <person name="Chen F."/>
            <person name="Bruce D."/>
            <person name="Goodwin L."/>
            <person name="Pitluck S."/>
            <person name="Mavromatis K."/>
            <person name="Pati A."/>
            <person name="Mikhailova N."/>
            <person name="Chen A."/>
            <person name="Palaniappan K."/>
            <person name="Land M."/>
            <person name="Hauser L."/>
            <person name="Chang Y.J."/>
            <person name="Jeffries C.D."/>
            <person name="Detter J.C."/>
            <person name="Brettin T."/>
            <person name="Rohde M."/>
            <person name="Goker M."/>
            <person name="Bristow J."/>
            <person name="Markowitz V."/>
            <person name="Eisen J.A."/>
            <person name="Hugenholtz P."/>
            <person name="Kyrpides N.C."/>
            <person name="Klenk H.P."/>
        </authorList>
    </citation>
    <scope>NUCLEOTIDE SEQUENCE [LARGE SCALE GENOMIC DNA]</scope>
    <source>
        <strain evidence="3">DSM 14365 / CIP 107738 / JCM 11303 / AJ 13395 / SMP-2</strain>
    </source>
</reference>
<proteinExistence type="predicted"/>
<dbReference type="AlphaFoldDB" id="D0LLA9"/>
<dbReference type="InterPro" id="IPR024072">
    <property type="entry name" value="DHFR-like_dom_sf"/>
</dbReference>
<feature type="region of interest" description="Disordered" evidence="1">
    <location>
        <begin position="241"/>
        <end position="274"/>
    </location>
</feature>
<accession>D0LLA9</accession>
<name>D0LLA9_HALO1</name>
<dbReference type="Gene3D" id="3.40.430.10">
    <property type="entry name" value="Dihydrofolate Reductase, subunit A"/>
    <property type="match status" value="1"/>
</dbReference>
<sequence length="274" mass="28209">MTRAPTGPRTAAAPSTAAEVETLLGQMYGEVPGPGPSVIHVAAVWQPDATRYVSLAIGSAAPVSALDGFALAAARARADAIVTTGANLRAEPALRHQLAGPAAAALSEWRREHLGKRTRPVSLVLSRGARLPLAHPLLRAADAVVFTGHAGARALADAGLCAVAADAPGLTAALAYLREQRGCATILVEAGASTTRALYAPGEDAGPLDELLLSVFAGAELPPEAQAGAFASPAAVRARLPRRSAGRQEHTPRGTWRFERCTRGAEGAPTKPRR</sequence>
<dbReference type="EMBL" id="CP001804">
    <property type="protein sequence ID" value="ACY18605.1"/>
    <property type="molecule type" value="Genomic_DNA"/>
</dbReference>
<gene>
    <name evidence="2" type="ordered locus">Hoch_6130</name>
</gene>
<keyword evidence="3" id="KW-1185">Reference proteome</keyword>
<dbReference type="SUPFAM" id="SSF53597">
    <property type="entry name" value="Dihydrofolate reductase-like"/>
    <property type="match status" value="1"/>
</dbReference>
<feature type="compositionally biased region" description="Basic and acidic residues" evidence="1">
    <location>
        <begin position="246"/>
        <end position="263"/>
    </location>
</feature>
<dbReference type="Proteomes" id="UP000001880">
    <property type="component" value="Chromosome"/>
</dbReference>
<dbReference type="RefSeq" id="WP_012831197.1">
    <property type="nucleotide sequence ID" value="NC_013440.1"/>
</dbReference>
<evidence type="ECO:0008006" key="4">
    <source>
        <dbReference type="Google" id="ProtNLM"/>
    </source>
</evidence>
<protein>
    <recommendedName>
        <fullName evidence="4">Bacterial bifunctional deaminase-reductase C-terminal domain-containing protein</fullName>
    </recommendedName>
</protein>
<dbReference type="HOGENOM" id="CLU_1014776_0_0_7"/>
<dbReference type="KEGG" id="hoh:Hoch_6130"/>
<organism evidence="2 3">
    <name type="scientific">Haliangium ochraceum (strain DSM 14365 / JCM 11303 / SMP-2)</name>
    <dbReference type="NCBI Taxonomy" id="502025"/>
    <lineage>
        <taxon>Bacteria</taxon>
        <taxon>Pseudomonadati</taxon>
        <taxon>Myxococcota</taxon>
        <taxon>Polyangia</taxon>
        <taxon>Haliangiales</taxon>
        <taxon>Kofleriaceae</taxon>
        <taxon>Haliangium</taxon>
    </lineage>
</organism>
<evidence type="ECO:0000313" key="3">
    <source>
        <dbReference type="Proteomes" id="UP000001880"/>
    </source>
</evidence>
<evidence type="ECO:0000256" key="1">
    <source>
        <dbReference type="SAM" id="MobiDB-lite"/>
    </source>
</evidence>